<organism evidence="6 7">
    <name type="scientific">Deinococcus proteolyticus (strain ATCC 35074 / DSM 20540 / JCM 6276 / NBRC 101906 / NCIMB 13154 / VKM Ac-1939 / CCM 2703 / MRP)</name>
    <dbReference type="NCBI Taxonomy" id="693977"/>
    <lineage>
        <taxon>Bacteria</taxon>
        <taxon>Thermotogati</taxon>
        <taxon>Deinococcota</taxon>
        <taxon>Deinococci</taxon>
        <taxon>Deinococcales</taxon>
        <taxon>Deinococcaceae</taxon>
        <taxon>Deinococcus</taxon>
    </lineage>
</organism>
<protein>
    <recommendedName>
        <fullName evidence="8">DUF4870 domain-containing protein</fullName>
    </recommendedName>
</protein>
<feature type="transmembrane region" description="Helical" evidence="5">
    <location>
        <begin position="50"/>
        <end position="78"/>
    </location>
</feature>
<dbReference type="eggNOG" id="COG3296">
    <property type="taxonomic scope" value="Bacteria"/>
</dbReference>
<dbReference type="Proteomes" id="UP000007718">
    <property type="component" value="Chromosome"/>
</dbReference>
<evidence type="ECO:0000256" key="1">
    <source>
        <dbReference type="ARBA" id="ARBA00004141"/>
    </source>
</evidence>
<keyword evidence="4 5" id="KW-0472">Membrane</keyword>
<name>F0RK39_DEIPM</name>
<evidence type="ECO:0008006" key="8">
    <source>
        <dbReference type="Google" id="ProtNLM"/>
    </source>
</evidence>
<proteinExistence type="predicted"/>
<keyword evidence="7" id="KW-1185">Reference proteome</keyword>
<reference evidence="6 7" key="2">
    <citation type="journal article" date="2012" name="Stand. Genomic Sci.">
        <title>Complete genome sequence of the orange-red pigmented, radioresistant Deinococcus proteolyticus type strain (MRP(T)).</title>
        <authorList>
            <person name="Copeland A."/>
            <person name="Zeytun A."/>
            <person name="Yassawong M."/>
            <person name="Nolan M."/>
            <person name="Lucas S."/>
            <person name="Hammon N."/>
            <person name="Deshpande S."/>
            <person name="Cheng J.F."/>
            <person name="Han C."/>
            <person name="Tapia R."/>
            <person name="Goodwin L.A."/>
            <person name="Pitluck S."/>
            <person name="Mavromatis K."/>
            <person name="Liolios K."/>
            <person name="Pagani I."/>
            <person name="Ivanova N."/>
            <person name="Mikhailova N."/>
            <person name="Pati A."/>
            <person name="Chen A."/>
            <person name="Palaniappan K."/>
            <person name="Land M."/>
            <person name="Hauser L."/>
            <person name="Jeffries C.D."/>
            <person name="Brambilla E.M."/>
            <person name="Rohde M."/>
            <person name="Sikorski J."/>
            <person name="Pukall R."/>
            <person name="Goker M."/>
            <person name="Detter J.C."/>
            <person name="Woyke T."/>
            <person name="Bristow J."/>
            <person name="Eisen J.A."/>
            <person name="Markowitz V."/>
            <person name="Hugenholtz P."/>
            <person name="Kyrpides N.C."/>
            <person name="Klenk H.P."/>
            <person name="Lapidus A."/>
        </authorList>
    </citation>
    <scope>NUCLEOTIDE SEQUENCE [LARGE SCALE GENOMIC DNA]</scope>
    <source>
        <strain evidence="7">ATCC 35074 / DSM 20540 / JCM 6276 / NBRC 101906 / NCIMB 13154 / VKM Ac-1939 / CCM 2703 / MRP</strain>
    </source>
</reference>
<reference evidence="7" key="1">
    <citation type="submission" date="2011-02" db="EMBL/GenBank/DDBJ databases">
        <title>The complete sequence of chromosome of Deinococcus proteolyticus DSM 20540.</title>
        <authorList>
            <consortium name="US DOE Joint Genome Institute (JGI-PGF)"/>
            <person name="Lucas S."/>
            <person name="Copeland A."/>
            <person name="Lapidus A."/>
            <person name="Bruce D."/>
            <person name="Goodwin L."/>
            <person name="Pitluck S."/>
            <person name="Kyrpides N."/>
            <person name="Mavromatis K."/>
            <person name="Pagani I."/>
            <person name="Ivanova N."/>
            <person name="Ovchinnikova G."/>
            <person name="Zeytun A."/>
            <person name="Detter J.C."/>
            <person name="Han C."/>
            <person name="Land M."/>
            <person name="Hauser L."/>
            <person name="Markowitz V."/>
            <person name="Cheng J.-F."/>
            <person name="Hugenholtz P."/>
            <person name="Woyke T."/>
            <person name="Wu D."/>
            <person name="Pukall R."/>
            <person name="Steenblock K."/>
            <person name="Brambilla E."/>
            <person name="Klenk H.-P."/>
            <person name="Eisen J.A."/>
        </authorList>
    </citation>
    <scope>NUCLEOTIDE SEQUENCE [LARGE SCALE GENOMIC DNA]</scope>
    <source>
        <strain evidence="7">ATCC 35074 / DSM 20540 / JCM 6276 / NBRC 101906 / NCIMB 13154 / VKM Ac-1939 / CCM 2703 / MRP</strain>
    </source>
</reference>
<sequence length="136" mass="14670">MLIHLSPLLAFLIPAFGNLLGPLVAWLVYRDRSRTLDDQGKEALNFQISMWIYSTLGVLLLLGLAGLGFLGGAAGAAAGSDALAGLGIFSGIGFIFLLMLGGLFFYVLPIIFMIVAVMSVSDGRPYRYPFTLRLLR</sequence>
<evidence type="ECO:0000256" key="3">
    <source>
        <dbReference type="ARBA" id="ARBA00022989"/>
    </source>
</evidence>
<evidence type="ECO:0000256" key="5">
    <source>
        <dbReference type="SAM" id="Phobius"/>
    </source>
</evidence>
<dbReference type="HOGENOM" id="CLU_104196_0_2_0"/>
<dbReference type="KEGG" id="dpt:Deipr_1547"/>
<keyword evidence="2 5" id="KW-0812">Transmembrane</keyword>
<dbReference type="InterPro" id="IPR019109">
    <property type="entry name" value="MamF_MmsF"/>
</dbReference>
<evidence type="ECO:0000256" key="2">
    <source>
        <dbReference type="ARBA" id="ARBA00022692"/>
    </source>
</evidence>
<comment type="subcellular location">
    <subcellularLocation>
        <location evidence="1">Membrane</location>
        <topology evidence="1">Multi-pass membrane protein</topology>
    </subcellularLocation>
</comment>
<dbReference type="AlphaFoldDB" id="F0RK39"/>
<evidence type="ECO:0000313" key="6">
    <source>
        <dbReference type="EMBL" id="ADY26685.1"/>
    </source>
</evidence>
<keyword evidence="3 5" id="KW-1133">Transmembrane helix</keyword>
<dbReference type="STRING" id="693977.Deipr_1547"/>
<dbReference type="Pfam" id="PF09685">
    <property type="entry name" value="MamF_MmsF"/>
    <property type="match status" value="1"/>
</dbReference>
<accession>F0RK39</accession>
<feature type="transmembrane region" description="Helical" evidence="5">
    <location>
        <begin position="6"/>
        <end position="29"/>
    </location>
</feature>
<evidence type="ECO:0000256" key="4">
    <source>
        <dbReference type="ARBA" id="ARBA00023136"/>
    </source>
</evidence>
<evidence type="ECO:0000313" key="7">
    <source>
        <dbReference type="Proteomes" id="UP000007718"/>
    </source>
</evidence>
<feature type="transmembrane region" description="Helical" evidence="5">
    <location>
        <begin position="84"/>
        <end position="117"/>
    </location>
</feature>
<gene>
    <name evidence="6" type="ordered locus">Deipr_1547</name>
</gene>
<dbReference type="EMBL" id="CP002536">
    <property type="protein sequence ID" value="ADY26685.1"/>
    <property type="molecule type" value="Genomic_DNA"/>
</dbReference>